<dbReference type="HOGENOM" id="CLU_2046381_0_0_10"/>
<name>F4L3D1_HALH1</name>
<accession>F4L3D1</accession>
<proteinExistence type="predicted"/>
<sequence>MWLIGLSTLSAQWTPDIATLNYKTGLNEDSTSTRALYAIRIIPNETYHNEFLIFVPERLDRQYLRKEFFNLSTLQSVKPHIERVNGNVYRISKLNLPVGEYFIHFRYKGDIAVHRFRIVM</sequence>
<reference evidence="1 2" key="1">
    <citation type="journal article" date="2011" name="Stand. Genomic Sci.">
        <title>Complete genome sequence of Haliscomenobacter hydrossis type strain (O).</title>
        <authorList>
            <consortium name="US DOE Joint Genome Institute (JGI-PGF)"/>
            <person name="Daligault H."/>
            <person name="Lapidus A."/>
            <person name="Zeytun A."/>
            <person name="Nolan M."/>
            <person name="Lucas S."/>
            <person name="Del Rio T.G."/>
            <person name="Tice H."/>
            <person name="Cheng J.F."/>
            <person name="Tapia R."/>
            <person name="Han C."/>
            <person name="Goodwin L."/>
            <person name="Pitluck S."/>
            <person name="Liolios K."/>
            <person name="Pagani I."/>
            <person name="Ivanova N."/>
            <person name="Huntemann M."/>
            <person name="Mavromatis K."/>
            <person name="Mikhailova N."/>
            <person name="Pati A."/>
            <person name="Chen A."/>
            <person name="Palaniappan K."/>
            <person name="Land M."/>
            <person name="Hauser L."/>
            <person name="Brambilla E.M."/>
            <person name="Rohde M."/>
            <person name="Verbarg S."/>
            <person name="Goker M."/>
            <person name="Bristow J."/>
            <person name="Eisen J.A."/>
            <person name="Markowitz V."/>
            <person name="Hugenholtz P."/>
            <person name="Kyrpides N.C."/>
            <person name="Klenk H.P."/>
            <person name="Woyke T."/>
        </authorList>
    </citation>
    <scope>NUCLEOTIDE SEQUENCE [LARGE SCALE GENOMIC DNA]</scope>
    <source>
        <strain evidence="2">ATCC 27775 / DSM 1100 / LMG 10767 / O</strain>
    </source>
</reference>
<keyword evidence="2" id="KW-1185">Reference proteome</keyword>
<dbReference type="EMBL" id="CP002691">
    <property type="protein sequence ID" value="AEE51765.1"/>
    <property type="molecule type" value="Genomic_DNA"/>
</dbReference>
<protein>
    <submittedName>
        <fullName evidence="1">Uncharacterized protein</fullName>
    </submittedName>
</protein>
<dbReference type="KEGG" id="hhy:Halhy_3916"/>
<dbReference type="AlphaFoldDB" id="F4L3D1"/>
<evidence type="ECO:0000313" key="2">
    <source>
        <dbReference type="Proteomes" id="UP000008461"/>
    </source>
</evidence>
<evidence type="ECO:0000313" key="1">
    <source>
        <dbReference type="EMBL" id="AEE51765.1"/>
    </source>
</evidence>
<dbReference type="STRING" id="760192.Halhy_3916"/>
<organism evidence="1 2">
    <name type="scientific">Haliscomenobacter hydrossis (strain ATCC 27775 / DSM 1100 / LMG 10767 / O)</name>
    <dbReference type="NCBI Taxonomy" id="760192"/>
    <lineage>
        <taxon>Bacteria</taxon>
        <taxon>Pseudomonadati</taxon>
        <taxon>Bacteroidota</taxon>
        <taxon>Saprospiria</taxon>
        <taxon>Saprospirales</taxon>
        <taxon>Haliscomenobacteraceae</taxon>
        <taxon>Haliscomenobacter</taxon>
    </lineage>
</organism>
<dbReference type="Proteomes" id="UP000008461">
    <property type="component" value="Chromosome"/>
</dbReference>
<gene>
    <name evidence="1" type="ordered locus">Halhy_3916</name>
</gene>
<reference key="2">
    <citation type="submission" date="2011-04" db="EMBL/GenBank/DDBJ databases">
        <title>Complete sequence of chromosome of Haliscomenobacter hydrossis DSM 1100.</title>
        <authorList>
            <consortium name="US DOE Joint Genome Institute (JGI-PGF)"/>
            <person name="Lucas S."/>
            <person name="Han J."/>
            <person name="Lapidus A."/>
            <person name="Bruce D."/>
            <person name="Goodwin L."/>
            <person name="Pitluck S."/>
            <person name="Peters L."/>
            <person name="Kyrpides N."/>
            <person name="Mavromatis K."/>
            <person name="Ivanova N."/>
            <person name="Ovchinnikova G."/>
            <person name="Pagani I."/>
            <person name="Daligault H."/>
            <person name="Detter J.C."/>
            <person name="Han C."/>
            <person name="Land M."/>
            <person name="Hauser L."/>
            <person name="Markowitz V."/>
            <person name="Cheng J.-F."/>
            <person name="Hugenholtz P."/>
            <person name="Woyke T."/>
            <person name="Wu D."/>
            <person name="Verbarg S."/>
            <person name="Frueling A."/>
            <person name="Brambilla E."/>
            <person name="Klenk H.-P."/>
            <person name="Eisen J.A."/>
        </authorList>
    </citation>
    <scope>NUCLEOTIDE SEQUENCE</scope>
    <source>
        <strain>DSM 1100</strain>
    </source>
</reference>